<sequence length="76" mass="8432">MQFCQVKLQMLTDTTTITTKKTIVSVTSITDDNNIDNNDLIQNNKQSATAITGLDNHTVAVCPEQRVKLRQSVPLN</sequence>
<reference evidence="1 2" key="1">
    <citation type="submission" date="2018-08" db="EMBL/GenBank/DDBJ databases">
        <title>Genome and evolution of the arbuscular mycorrhizal fungus Diversispora epigaea (formerly Glomus versiforme) and its bacterial endosymbionts.</title>
        <authorList>
            <person name="Sun X."/>
            <person name="Fei Z."/>
            <person name="Harrison M."/>
        </authorList>
    </citation>
    <scope>NUCLEOTIDE SEQUENCE [LARGE SCALE GENOMIC DNA]</scope>
    <source>
        <strain evidence="1 2">IT104</strain>
    </source>
</reference>
<dbReference type="AlphaFoldDB" id="A0A397J1R9"/>
<evidence type="ECO:0000313" key="2">
    <source>
        <dbReference type="Proteomes" id="UP000266861"/>
    </source>
</evidence>
<comment type="caution">
    <text evidence="1">The sequence shown here is derived from an EMBL/GenBank/DDBJ whole genome shotgun (WGS) entry which is preliminary data.</text>
</comment>
<gene>
    <name evidence="1" type="ORF">Glove_139g364</name>
</gene>
<name>A0A397J1R9_9GLOM</name>
<proteinExistence type="predicted"/>
<organism evidence="1 2">
    <name type="scientific">Diversispora epigaea</name>
    <dbReference type="NCBI Taxonomy" id="1348612"/>
    <lineage>
        <taxon>Eukaryota</taxon>
        <taxon>Fungi</taxon>
        <taxon>Fungi incertae sedis</taxon>
        <taxon>Mucoromycota</taxon>
        <taxon>Glomeromycotina</taxon>
        <taxon>Glomeromycetes</taxon>
        <taxon>Diversisporales</taxon>
        <taxon>Diversisporaceae</taxon>
        <taxon>Diversispora</taxon>
    </lineage>
</organism>
<keyword evidence="2" id="KW-1185">Reference proteome</keyword>
<dbReference type="Proteomes" id="UP000266861">
    <property type="component" value="Unassembled WGS sequence"/>
</dbReference>
<dbReference type="EMBL" id="PQFF01000130">
    <property type="protein sequence ID" value="RHZ79956.1"/>
    <property type="molecule type" value="Genomic_DNA"/>
</dbReference>
<evidence type="ECO:0000313" key="1">
    <source>
        <dbReference type="EMBL" id="RHZ79956.1"/>
    </source>
</evidence>
<accession>A0A397J1R9</accession>
<protein>
    <submittedName>
        <fullName evidence="1">Uncharacterized protein</fullName>
    </submittedName>
</protein>